<accession>A0A1R1X925</accession>
<dbReference type="InterPro" id="IPR000477">
    <property type="entry name" value="RT_dom"/>
</dbReference>
<comment type="caution">
    <text evidence="3">The sequence shown here is derived from an EMBL/GenBank/DDBJ whole genome shotgun (WGS) entry which is preliminary data.</text>
</comment>
<evidence type="ECO:0000259" key="2">
    <source>
        <dbReference type="PROSITE" id="PS50878"/>
    </source>
</evidence>
<proteinExistence type="predicted"/>
<feature type="region of interest" description="Disordered" evidence="1">
    <location>
        <begin position="1"/>
        <end position="23"/>
    </location>
</feature>
<protein>
    <submittedName>
        <fullName evidence="3">Retrovirus-related Pol polyprotein from type-1 retrotransposable element R2</fullName>
    </submittedName>
</protein>
<dbReference type="PANTHER" id="PTHR47027:SF20">
    <property type="entry name" value="REVERSE TRANSCRIPTASE-LIKE PROTEIN WITH RNA-DIRECTED DNA POLYMERASE DOMAIN"/>
    <property type="match status" value="1"/>
</dbReference>
<keyword evidence="4" id="KW-1185">Reference proteome</keyword>
<dbReference type="PROSITE" id="PS50878">
    <property type="entry name" value="RT_POL"/>
    <property type="match status" value="1"/>
</dbReference>
<dbReference type="OrthoDB" id="407509at2759"/>
<name>A0A1R1X925_9FUNG</name>
<feature type="domain" description="Reverse transcriptase" evidence="2">
    <location>
        <begin position="1"/>
        <end position="188"/>
    </location>
</feature>
<dbReference type="PANTHER" id="PTHR47027">
    <property type="entry name" value="REVERSE TRANSCRIPTASE DOMAIN-CONTAINING PROTEIN"/>
    <property type="match status" value="1"/>
</dbReference>
<sequence length="188" mass="20496">MRKLTGVLADTPNNKAPGADGVPSEVSKLIKEQAGFQNLEECAGQAATLYEIIHYIKAFDRVPHMALMIKLRVMGIGGKLLHMKTGMHRNPKIVVRVGNTVSNFADYHCGVRQGCPASPILFDFYINDIFEGIEGVDVPGLPNRIPGLLFADDAVVLADSAENLQISLDKISTWSDTWEMKVNAAKCA</sequence>
<dbReference type="InterPro" id="IPR043502">
    <property type="entry name" value="DNA/RNA_pol_sf"/>
</dbReference>
<evidence type="ECO:0000313" key="4">
    <source>
        <dbReference type="Proteomes" id="UP000187429"/>
    </source>
</evidence>
<dbReference type="Pfam" id="PF00078">
    <property type="entry name" value="RVT_1"/>
    <property type="match status" value="1"/>
</dbReference>
<evidence type="ECO:0000313" key="3">
    <source>
        <dbReference type="EMBL" id="OMJ11108.1"/>
    </source>
</evidence>
<dbReference type="Proteomes" id="UP000187429">
    <property type="component" value="Unassembled WGS sequence"/>
</dbReference>
<evidence type="ECO:0000256" key="1">
    <source>
        <dbReference type="SAM" id="MobiDB-lite"/>
    </source>
</evidence>
<feature type="non-terminal residue" evidence="3">
    <location>
        <position position="188"/>
    </location>
</feature>
<reference evidence="4" key="1">
    <citation type="submission" date="2017-01" db="EMBL/GenBank/DDBJ databases">
        <authorList>
            <person name="Wang Y."/>
            <person name="White M."/>
            <person name="Kvist S."/>
            <person name="Moncalvo J.-M."/>
        </authorList>
    </citation>
    <scope>NUCLEOTIDE SEQUENCE [LARGE SCALE GENOMIC DNA]</scope>
    <source>
        <strain evidence="4">ID-206-W2</strain>
    </source>
</reference>
<organism evidence="3 4">
    <name type="scientific">Smittium culicis</name>
    <dbReference type="NCBI Taxonomy" id="133412"/>
    <lineage>
        <taxon>Eukaryota</taxon>
        <taxon>Fungi</taxon>
        <taxon>Fungi incertae sedis</taxon>
        <taxon>Zoopagomycota</taxon>
        <taxon>Kickxellomycotina</taxon>
        <taxon>Harpellomycetes</taxon>
        <taxon>Harpellales</taxon>
        <taxon>Legeriomycetaceae</taxon>
        <taxon>Smittium</taxon>
    </lineage>
</organism>
<gene>
    <name evidence="3" type="ORF">AYI69_g9973</name>
</gene>
<dbReference type="AlphaFoldDB" id="A0A1R1X925"/>
<dbReference type="EMBL" id="LSSM01006275">
    <property type="protein sequence ID" value="OMJ11108.1"/>
    <property type="molecule type" value="Genomic_DNA"/>
</dbReference>
<dbReference type="SUPFAM" id="SSF56672">
    <property type="entry name" value="DNA/RNA polymerases"/>
    <property type="match status" value="1"/>
</dbReference>